<dbReference type="AlphaFoldDB" id="A0A978UG33"/>
<dbReference type="InterPro" id="IPR046959">
    <property type="entry name" value="PRK1-6/SRF4-like"/>
</dbReference>
<evidence type="ECO:0000313" key="2">
    <source>
        <dbReference type="EMBL" id="KAH7513764.1"/>
    </source>
</evidence>
<dbReference type="InterPro" id="IPR011009">
    <property type="entry name" value="Kinase-like_dom_sf"/>
</dbReference>
<protein>
    <recommendedName>
        <fullName evidence="1">Protein kinase domain-containing protein</fullName>
    </recommendedName>
</protein>
<dbReference type="GO" id="GO:0005524">
    <property type="term" value="F:ATP binding"/>
    <property type="evidence" value="ECO:0007669"/>
    <property type="project" value="InterPro"/>
</dbReference>
<sequence>MMSRALTVKPRKSFQYGYGCSKSVSINDYEEGIVGFMKDLPLIHCDHHVGNKRGVCCGEAGAAHLTLREVLRSSVGVIGESRLGITEKVVLSDGRVCALKRFRKLSVRRSEFGKRIQRLAMVSHKCKYLVPVTAYLYAKRIKFILCDYYPMGSLADLLSGCREYGHSALDWEQRLKIILHIAKAISFIHRQTPAQEKNMQMNVHGNIKASNIMINTDFSACLADYGLAQLAERVEVSKAWQWKPIYSEDLSQKCDIYNFGLILLDILAGPEALVMINYIAETKEMIKEGSVEFFEFPLSGETQKRQALQVLDIALECTDGKPEARPSMEQVVLCLGDFVARDINCCINNNVKIMSNK</sequence>
<dbReference type="PANTHER" id="PTHR48007">
    <property type="entry name" value="LEUCINE-RICH REPEAT RECEPTOR-LIKE PROTEIN KINASE PXC1"/>
    <property type="match status" value="1"/>
</dbReference>
<organism evidence="2 3">
    <name type="scientific">Ziziphus jujuba var. spinosa</name>
    <dbReference type="NCBI Taxonomy" id="714518"/>
    <lineage>
        <taxon>Eukaryota</taxon>
        <taxon>Viridiplantae</taxon>
        <taxon>Streptophyta</taxon>
        <taxon>Embryophyta</taxon>
        <taxon>Tracheophyta</taxon>
        <taxon>Spermatophyta</taxon>
        <taxon>Magnoliopsida</taxon>
        <taxon>eudicotyledons</taxon>
        <taxon>Gunneridae</taxon>
        <taxon>Pentapetalae</taxon>
        <taxon>rosids</taxon>
        <taxon>fabids</taxon>
        <taxon>Rosales</taxon>
        <taxon>Rhamnaceae</taxon>
        <taxon>Paliureae</taxon>
        <taxon>Ziziphus</taxon>
    </lineage>
</organism>
<dbReference type="SUPFAM" id="SSF56112">
    <property type="entry name" value="Protein kinase-like (PK-like)"/>
    <property type="match status" value="1"/>
</dbReference>
<proteinExistence type="predicted"/>
<comment type="caution">
    <text evidence="2">The sequence shown here is derived from an EMBL/GenBank/DDBJ whole genome shotgun (WGS) entry which is preliminary data.</text>
</comment>
<dbReference type="PANTHER" id="PTHR48007:SF55">
    <property type="entry name" value="PROTEIN KINASE DOMAIN-CONTAINING PROTEIN"/>
    <property type="match status" value="1"/>
</dbReference>
<dbReference type="OrthoDB" id="1890790at2759"/>
<evidence type="ECO:0000313" key="3">
    <source>
        <dbReference type="Proteomes" id="UP000813462"/>
    </source>
</evidence>
<dbReference type="Gene3D" id="1.10.510.10">
    <property type="entry name" value="Transferase(Phosphotransferase) domain 1"/>
    <property type="match status" value="1"/>
</dbReference>
<dbReference type="PROSITE" id="PS50011">
    <property type="entry name" value="PROTEIN_KINASE_DOM"/>
    <property type="match status" value="1"/>
</dbReference>
<dbReference type="GO" id="GO:0004672">
    <property type="term" value="F:protein kinase activity"/>
    <property type="evidence" value="ECO:0007669"/>
    <property type="project" value="InterPro"/>
</dbReference>
<dbReference type="Pfam" id="PF00069">
    <property type="entry name" value="Pkinase"/>
    <property type="match status" value="1"/>
</dbReference>
<reference evidence="2" key="1">
    <citation type="journal article" date="2021" name="Front. Plant Sci.">
        <title>Chromosome-Scale Genome Assembly for Chinese Sour Jujube and Insights Into Its Genome Evolution and Domestication Signature.</title>
        <authorList>
            <person name="Shen L.-Y."/>
            <person name="Luo H."/>
            <person name="Wang X.-L."/>
            <person name="Wang X.-M."/>
            <person name="Qiu X.-J."/>
            <person name="Liu H."/>
            <person name="Zhou S.-S."/>
            <person name="Jia K.-H."/>
            <person name="Nie S."/>
            <person name="Bao Y.-T."/>
            <person name="Zhang R.-G."/>
            <person name="Yun Q.-Z."/>
            <person name="Chai Y.-H."/>
            <person name="Lu J.-Y."/>
            <person name="Li Y."/>
            <person name="Zhao S.-W."/>
            <person name="Mao J.-F."/>
            <person name="Jia S.-G."/>
            <person name="Mao Y.-M."/>
        </authorList>
    </citation>
    <scope>NUCLEOTIDE SEQUENCE</scope>
    <source>
        <strain evidence="2">AT0</strain>
        <tissue evidence="2">Leaf</tissue>
    </source>
</reference>
<evidence type="ECO:0000259" key="1">
    <source>
        <dbReference type="PROSITE" id="PS50011"/>
    </source>
</evidence>
<dbReference type="EMBL" id="JAEACU010000011">
    <property type="protein sequence ID" value="KAH7513764.1"/>
    <property type="molecule type" value="Genomic_DNA"/>
</dbReference>
<dbReference type="InterPro" id="IPR000719">
    <property type="entry name" value="Prot_kinase_dom"/>
</dbReference>
<gene>
    <name evidence="2" type="ORF">FEM48_Zijuj11G0016100</name>
</gene>
<accession>A0A978UG33</accession>
<dbReference type="Proteomes" id="UP000813462">
    <property type="component" value="Unassembled WGS sequence"/>
</dbReference>
<feature type="domain" description="Protein kinase" evidence="1">
    <location>
        <begin position="72"/>
        <end position="339"/>
    </location>
</feature>
<name>A0A978UG33_ZIZJJ</name>